<gene>
    <name evidence="2" type="ORF">Ahy_A06g029191</name>
</gene>
<sequence>MSKAGIQPSKTFQALTDEAGGRSNLNFVEKDVRNYLSGKLRIHGDDTDVQEMLDYFRKMKEQNPNFFYEICVYSDNSLKYVFWADARSRAAYKYFGDVVSFDTIYKLNKFEMPVAAFVGVNQQEKLVLFGCALLGNKETKFFEWVMQTFVKYKEQKDLECDAADNRGLILCVLNSPIEKQF</sequence>
<dbReference type="PANTHER" id="PTHR47718">
    <property type="entry name" value="OS01G0519700 PROTEIN"/>
    <property type="match status" value="1"/>
</dbReference>
<reference evidence="2 3" key="1">
    <citation type="submission" date="2019-01" db="EMBL/GenBank/DDBJ databases">
        <title>Sequencing of cultivated peanut Arachis hypogaea provides insights into genome evolution and oil improvement.</title>
        <authorList>
            <person name="Chen X."/>
        </authorList>
    </citation>
    <scope>NUCLEOTIDE SEQUENCE [LARGE SCALE GENOMIC DNA]</scope>
    <source>
        <strain evidence="3">cv. Fuhuasheng</strain>
        <tissue evidence="2">Leaves</tissue>
    </source>
</reference>
<comment type="caution">
    <text evidence="2">The sequence shown here is derived from an EMBL/GenBank/DDBJ whole genome shotgun (WGS) entry which is preliminary data.</text>
</comment>
<evidence type="ECO:0000313" key="2">
    <source>
        <dbReference type="EMBL" id="RYR53944.1"/>
    </source>
</evidence>
<evidence type="ECO:0000259" key="1">
    <source>
        <dbReference type="Pfam" id="PF10551"/>
    </source>
</evidence>
<keyword evidence="3" id="KW-1185">Reference proteome</keyword>
<protein>
    <recommendedName>
        <fullName evidence="1">MULE transposase domain-containing protein</fullName>
    </recommendedName>
</protein>
<dbReference type="AlphaFoldDB" id="A0A445CST8"/>
<dbReference type="Proteomes" id="UP000289738">
    <property type="component" value="Chromosome A06"/>
</dbReference>
<dbReference type="EMBL" id="SDMP01000006">
    <property type="protein sequence ID" value="RYR53944.1"/>
    <property type="molecule type" value="Genomic_DNA"/>
</dbReference>
<dbReference type="Pfam" id="PF10551">
    <property type="entry name" value="MULE"/>
    <property type="match status" value="1"/>
</dbReference>
<name>A0A445CST8_ARAHY</name>
<dbReference type="STRING" id="3818.A0A445CST8"/>
<accession>A0A445CST8</accession>
<proteinExistence type="predicted"/>
<feature type="domain" description="MULE transposase" evidence="1">
    <location>
        <begin position="98"/>
        <end position="155"/>
    </location>
</feature>
<dbReference type="InterPro" id="IPR018289">
    <property type="entry name" value="MULE_transposase_dom"/>
</dbReference>
<evidence type="ECO:0000313" key="3">
    <source>
        <dbReference type="Proteomes" id="UP000289738"/>
    </source>
</evidence>
<organism evidence="2 3">
    <name type="scientific">Arachis hypogaea</name>
    <name type="common">Peanut</name>
    <dbReference type="NCBI Taxonomy" id="3818"/>
    <lineage>
        <taxon>Eukaryota</taxon>
        <taxon>Viridiplantae</taxon>
        <taxon>Streptophyta</taxon>
        <taxon>Embryophyta</taxon>
        <taxon>Tracheophyta</taxon>
        <taxon>Spermatophyta</taxon>
        <taxon>Magnoliopsida</taxon>
        <taxon>eudicotyledons</taxon>
        <taxon>Gunneridae</taxon>
        <taxon>Pentapetalae</taxon>
        <taxon>rosids</taxon>
        <taxon>fabids</taxon>
        <taxon>Fabales</taxon>
        <taxon>Fabaceae</taxon>
        <taxon>Papilionoideae</taxon>
        <taxon>50 kb inversion clade</taxon>
        <taxon>dalbergioids sensu lato</taxon>
        <taxon>Dalbergieae</taxon>
        <taxon>Pterocarpus clade</taxon>
        <taxon>Arachis</taxon>
    </lineage>
</organism>